<dbReference type="Proteomes" id="UP000030428">
    <property type="component" value="Unassembled WGS sequence"/>
</dbReference>
<protein>
    <recommendedName>
        <fullName evidence="1">Peptidase C14 caspase domain-containing protein</fullName>
    </recommendedName>
</protein>
<dbReference type="InterPro" id="IPR050452">
    <property type="entry name" value="Metacaspase"/>
</dbReference>
<dbReference type="PANTHER" id="PTHR48104:SF30">
    <property type="entry name" value="METACASPASE-1"/>
    <property type="match status" value="1"/>
</dbReference>
<comment type="caution">
    <text evidence="2">The sequence shown here is derived from an EMBL/GenBank/DDBJ whole genome shotgun (WGS) entry which is preliminary data.</text>
</comment>
<reference evidence="2 3" key="1">
    <citation type="journal article" date="2016" name="Front. Microbiol.">
        <title>Single-Cell (Meta-)Genomics of a Dimorphic Candidatus Thiomargarita nelsonii Reveals Genomic Plasticity.</title>
        <authorList>
            <person name="Flood B.E."/>
            <person name="Fliss P."/>
            <person name="Jones D.S."/>
            <person name="Dick G.J."/>
            <person name="Jain S."/>
            <person name="Kaster A.K."/>
            <person name="Winkel M."/>
            <person name="Mussmann M."/>
            <person name="Bailey J."/>
        </authorList>
    </citation>
    <scope>NUCLEOTIDE SEQUENCE [LARGE SCALE GENOMIC DNA]</scope>
    <source>
        <strain evidence="2">Hydrate Ridge</strain>
    </source>
</reference>
<evidence type="ECO:0000313" key="3">
    <source>
        <dbReference type="Proteomes" id="UP000030428"/>
    </source>
</evidence>
<dbReference type="GO" id="GO:0006508">
    <property type="term" value="P:proteolysis"/>
    <property type="evidence" value="ECO:0007669"/>
    <property type="project" value="InterPro"/>
</dbReference>
<accession>A0A0A6P594</accession>
<name>A0A0A6P594_9GAMM</name>
<dbReference type="SUPFAM" id="SSF52129">
    <property type="entry name" value="Caspase-like"/>
    <property type="match status" value="1"/>
</dbReference>
<evidence type="ECO:0000313" key="2">
    <source>
        <dbReference type="EMBL" id="KHD10437.1"/>
    </source>
</evidence>
<dbReference type="GO" id="GO:0004197">
    <property type="term" value="F:cysteine-type endopeptidase activity"/>
    <property type="evidence" value="ECO:0007669"/>
    <property type="project" value="InterPro"/>
</dbReference>
<sequence length="557" mass="62086">MRVILSDKLSEVIMFQRTVYILCLLSIIQACPNEPRSGEKVAQNENKSRQVVQTRKNTQHALIVGIDQYQYADGNRLINLEGAVNDASLLRDTLRRQKVQVPDSRVLLNAQATRAAFIRAWQGMVKQAKPGDTLILTFAGHGGQQPDVEPLDEKDGKDETIMFHDFNPNEPTQGRILDEELYGIFKKVSDKNINILFIADSCHSSGLVRTLARPWRHVRTGGYWNIEPDAPPPFLPLPTQSDSDPLPAHVTLITGVDSDNLQVPETIFDDKPHGALSWFLAQALSGKADGNQNGVLERNELENFLKEKISIHMGEQQKPKLLPRGDTKVVFNLQSKAPQPPPNSEIRIVVQPGNAPQGLKHVRLVNSSQSFDLLFVVNKQQKTAVFNNTGDKITTLPSDALEDWQRMVDKERLLKVLETQFDMSLKPIRISLDKGDGLHKQGDVLQFSIEPGDRAEGLKALTLINLAGNGELQFLYPDTKYKDPLLVQQFPYTMPPTTVVPPFGGDDLVVLLCTQPAKGLHSLLLDSQPNIPEPSDIISQLKNNRCQVGQYAFFSGE</sequence>
<dbReference type="Pfam" id="PF00656">
    <property type="entry name" value="Peptidase_C14"/>
    <property type="match status" value="1"/>
</dbReference>
<feature type="domain" description="Peptidase C14 caspase" evidence="1">
    <location>
        <begin position="59"/>
        <end position="289"/>
    </location>
</feature>
<dbReference type="AlphaFoldDB" id="A0A0A6P594"/>
<organism evidence="2 3">
    <name type="scientific">Candidatus Thiomargarita nelsonii</name>
    <dbReference type="NCBI Taxonomy" id="1003181"/>
    <lineage>
        <taxon>Bacteria</taxon>
        <taxon>Pseudomonadati</taxon>
        <taxon>Pseudomonadota</taxon>
        <taxon>Gammaproteobacteria</taxon>
        <taxon>Thiotrichales</taxon>
        <taxon>Thiotrichaceae</taxon>
        <taxon>Thiomargarita</taxon>
    </lineage>
</organism>
<evidence type="ECO:0000259" key="1">
    <source>
        <dbReference type="Pfam" id="PF00656"/>
    </source>
</evidence>
<dbReference type="GO" id="GO:0005737">
    <property type="term" value="C:cytoplasm"/>
    <property type="evidence" value="ECO:0007669"/>
    <property type="project" value="TreeGrafter"/>
</dbReference>
<dbReference type="InterPro" id="IPR011600">
    <property type="entry name" value="Pept_C14_caspase"/>
</dbReference>
<dbReference type="PANTHER" id="PTHR48104">
    <property type="entry name" value="METACASPASE-4"/>
    <property type="match status" value="1"/>
</dbReference>
<proteinExistence type="predicted"/>
<dbReference type="InterPro" id="IPR029030">
    <property type="entry name" value="Caspase-like_dom_sf"/>
</dbReference>
<dbReference type="EMBL" id="JSZA02000009">
    <property type="protein sequence ID" value="KHD10437.1"/>
    <property type="molecule type" value="Genomic_DNA"/>
</dbReference>
<dbReference type="InterPro" id="IPR018247">
    <property type="entry name" value="EF_Hand_1_Ca_BS"/>
</dbReference>
<gene>
    <name evidence="2" type="ORF">PN36_03185</name>
</gene>
<dbReference type="PROSITE" id="PS00018">
    <property type="entry name" value="EF_HAND_1"/>
    <property type="match status" value="1"/>
</dbReference>
<keyword evidence="3" id="KW-1185">Reference proteome</keyword>
<dbReference type="Gene3D" id="3.40.50.1460">
    <property type="match status" value="1"/>
</dbReference>
<dbReference type="PROSITE" id="PS51257">
    <property type="entry name" value="PROKAR_LIPOPROTEIN"/>
    <property type="match status" value="1"/>
</dbReference>